<gene>
    <name evidence="4" type="ORF">GCM10023167_26340</name>
</gene>
<proteinExistence type="predicted"/>
<evidence type="ECO:0000256" key="1">
    <source>
        <dbReference type="SAM" id="MobiDB-lite"/>
    </source>
</evidence>
<dbReference type="Pfam" id="PF01551">
    <property type="entry name" value="Peptidase_M23"/>
    <property type="match status" value="1"/>
</dbReference>
<evidence type="ECO:0000313" key="4">
    <source>
        <dbReference type="EMBL" id="GAA4395739.1"/>
    </source>
</evidence>
<dbReference type="SUPFAM" id="SSF55166">
    <property type="entry name" value="Hedgehog/DD-peptidase"/>
    <property type="match status" value="1"/>
</dbReference>
<feature type="domain" description="D-alanyl-D-alanine carboxypeptidase-like core" evidence="3">
    <location>
        <begin position="239"/>
        <end position="348"/>
    </location>
</feature>
<feature type="domain" description="M23ase beta-sheet core" evidence="2">
    <location>
        <begin position="86"/>
        <end position="172"/>
    </location>
</feature>
<dbReference type="InterPro" id="IPR016047">
    <property type="entry name" value="M23ase_b-sheet_dom"/>
</dbReference>
<dbReference type="Proteomes" id="UP001500642">
    <property type="component" value="Unassembled WGS sequence"/>
</dbReference>
<keyword evidence="5" id="KW-1185">Reference proteome</keyword>
<evidence type="ECO:0000259" key="3">
    <source>
        <dbReference type="Pfam" id="PF02557"/>
    </source>
</evidence>
<dbReference type="InterPro" id="IPR003709">
    <property type="entry name" value="VanY-like_core_dom"/>
</dbReference>
<dbReference type="InterPro" id="IPR011055">
    <property type="entry name" value="Dup_hybrid_motif"/>
</dbReference>
<evidence type="ECO:0008006" key="6">
    <source>
        <dbReference type="Google" id="ProtNLM"/>
    </source>
</evidence>
<dbReference type="SUPFAM" id="SSF51261">
    <property type="entry name" value="Duplicated hybrid motif"/>
    <property type="match status" value="1"/>
</dbReference>
<organism evidence="4 5">
    <name type="scientific">Brevibacterium pityocampae</name>
    <dbReference type="NCBI Taxonomy" id="506594"/>
    <lineage>
        <taxon>Bacteria</taxon>
        <taxon>Bacillati</taxon>
        <taxon>Actinomycetota</taxon>
        <taxon>Actinomycetes</taxon>
        <taxon>Micrococcales</taxon>
        <taxon>Brevibacteriaceae</taxon>
        <taxon>Brevibacterium</taxon>
    </lineage>
</organism>
<feature type="compositionally biased region" description="Gly residues" evidence="1">
    <location>
        <begin position="210"/>
        <end position="219"/>
    </location>
</feature>
<name>A0ABP8JTB3_9MICO</name>
<dbReference type="Pfam" id="PF02557">
    <property type="entry name" value="VanY"/>
    <property type="match status" value="1"/>
</dbReference>
<evidence type="ECO:0000313" key="5">
    <source>
        <dbReference type="Proteomes" id="UP001500642"/>
    </source>
</evidence>
<accession>A0ABP8JTB3</accession>
<dbReference type="Gene3D" id="3.30.1380.10">
    <property type="match status" value="1"/>
</dbReference>
<dbReference type="EMBL" id="BAABGL010000036">
    <property type="protein sequence ID" value="GAA4395739.1"/>
    <property type="molecule type" value="Genomic_DNA"/>
</dbReference>
<sequence>MADPLVSPPLDPARILRPAGIVRPARMLHRNRALRSLGAALVALLLVTALPLDARAADRPADWFTPVPGFTVTRPFDKPAQNWESGHRGIDVGALPGETIRAPAAGTVRFAGTVAGRQVLSLEVAGYVVSFEPVGSELSAGDEVFAGQPVGTVAEPAHCETGCVHVGVWRADAEKDYLNPASFFAADSTVLLPEAEAPSELPAVPAGDDGASGAGQWGGHENGRIPAVAMCPLASAPGHRLRCDAAKAFDALDAAYREEFGRGISVTDSYRDYETQVVLKHRKGRMAATPGRSNHGWGLAVDLGGGINSFGTVQHEWMRSNGPRFGWIHPAWARSGGSLPEAWHWEFRAG</sequence>
<dbReference type="Gene3D" id="2.70.70.10">
    <property type="entry name" value="Glucose Permease (Domain IIA)"/>
    <property type="match status" value="1"/>
</dbReference>
<evidence type="ECO:0000259" key="2">
    <source>
        <dbReference type="Pfam" id="PF01551"/>
    </source>
</evidence>
<reference evidence="5" key="1">
    <citation type="journal article" date="2019" name="Int. J. Syst. Evol. Microbiol.">
        <title>The Global Catalogue of Microorganisms (GCM) 10K type strain sequencing project: providing services to taxonomists for standard genome sequencing and annotation.</title>
        <authorList>
            <consortium name="The Broad Institute Genomics Platform"/>
            <consortium name="The Broad Institute Genome Sequencing Center for Infectious Disease"/>
            <person name="Wu L."/>
            <person name="Ma J."/>
        </authorList>
    </citation>
    <scope>NUCLEOTIDE SEQUENCE [LARGE SCALE GENOMIC DNA]</scope>
    <source>
        <strain evidence="5">JCM 17808</strain>
    </source>
</reference>
<dbReference type="CDD" id="cd14814">
    <property type="entry name" value="Peptidase_M15"/>
    <property type="match status" value="1"/>
</dbReference>
<comment type="caution">
    <text evidence="4">The sequence shown here is derived from an EMBL/GenBank/DDBJ whole genome shotgun (WGS) entry which is preliminary data.</text>
</comment>
<dbReference type="CDD" id="cd12797">
    <property type="entry name" value="M23_peptidase"/>
    <property type="match status" value="1"/>
</dbReference>
<dbReference type="RefSeq" id="WP_345032699.1">
    <property type="nucleotide sequence ID" value="NZ_BAABGL010000036.1"/>
</dbReference>
<dbReference type="InterPro" id="IPR009045">
    <property type="entry name" value="Zn_M74/Hedgehog-like"/>
</dbReference>
<feature type="region of interest" description="Disordered" evidence="1">
    <location>
        <begin position="200"/>
        <end position="219"/>
    </location>
</feature>
<protein>
    <recommendedName>
        <fullName evidence="6">Peptidase M15</fullName>
    </recommendedName>
</protein>